<feature type="repeat" description="RCC1" evidence="7">
    <location>
        <begin position="402"/>
        <end position="459"/>
    </location>
</feature>
<dbReference type="Gene3D" id="2.130.10.30">
    <property type="entry name" value="Regulator of chromosome condensation 1/beta-lactamase-inhibitor protein II"/>
    <property type="match status" value="2"/>
</dbReference>
<evidence type="ECO:0000256" key="6">
    <source>
        <dbReference type="ARBA" id="ARBA00023136"/>
    </source>
</evidence>
<dbReference type="PROSITE" id="PS00626">
    <property type="entry name" value="RCC1_2"/>
    <property type="match status" value="1"/>
</dbReference>
<comment type="subcellular location">
    <subcellularLocation>
        <location evidence="1">Membrane</location>
        <topology evidence="1">Multi-pass membrane protein</topology>
    </subcellularLocation>
</comment>
<feature type="domain" description="RCC1-like" evidence="9">
    <location>
        <begin position="223"/>
        <end position="477"/>
    </location>
</feature>
<dbReference type="Pfam" id="PF08507">
    <property type="entry name" value="COPI_assoc"/>
    <property type="match status" value="1"/>
</dbReference>
<dbReference type="InterPro" id="IPR058923">
    <property type="entry name" value="RCC1-like_dom"/>
</dbReference>
<dbReference type="OrthoDB" id="5981550at2759"/>
<feature type="repeat" description="RCC1" evidence="7">
    <location>
        <begin position="244"/>
        <end position="298"/>
    </location>
</feature>
<evidence type="ECO:0000313" key="10">
    <source>
        <dbReference type="EMBL" id="KAF0685591.1"/>
    </source>
</evidence>
<name>A0A485LKN7_9STRA</name>
<evidence type="ECO:0000256" key="5">
    <source>
        <dbReference type="ARBA" id="ARBA00022989"/>
    </source>
</evidence>
<dbReference type="EMBL" id="CAADRA010007096">
    <property type="protein sequence ID" value="VFT99218.1"/>
    <property type="molecule type" value="Genomic_DNA"/>
</dbReference>
<evidence type="ECO:0000256" key="1">
    <source>
        <dbReference type="ARBA" id="ARBA00004141"/>
    </source>
</evidence>
<dbReference type="InterPro" id="IPR000048">
    <property type="entry name" value="IQ_motif_EF-hand-BS"/>
</dbReference>
<dbReference type="Gene3D" id="1.20.5.190">
    <property type="match status" value="1"/>
</dbReference>
<dbReference type="Pfam" id="PF00612">
    <property type="entry name" value="IQ"/>
    <property type="match status" value="2"/>
</dbReference>
<sequence>MIKLQAIVRGNILRRFVDRQSRAAYIMTHGLKKLYSAFRLTTKGSYLALKLQALYRGYKIREELSTVIHILALKRGVRKLYFAARHIQTWTRSIQSRRRYLQAMNAAVCIEKWMRRMLSKLHIKKSAAAAIVVQAAARGFLVRNNLTHENMQVLLGIMEKEVEEVNGQEVINAIAHNRKVLNEESPHSQHIILSFQAKSNVLQMYKTSWMIHFSDLRSDLLTQGRHISSLELGETHTVALTNHGEIYTFGWNDKGQLGCSTKVKCSSKPMLLSPVLFQMATVSQVVVGDDHTLALTHMGSVYSWGGNRFGQLGLGHFQDRPTPQKLSFSTGNNRRAISISAGSCHSLTLLETGSVFQWGNLFQDNTMSTNMALPKLLKVRPAVKFRSISSGVNFSVALCVSGKLYSWGDGSNGQLGLGEAVVQVQEPTKISIASERPRDLVRFNRVVCGAMHALAVSECGGFIYVWGSNQTGQVVIRAILSFLTLLSSALQLDPNTKLTPTSTVVVANQKGTRVHFSWGYVGHVIPFEDMADDLTEDETIRLTKSSNVGPIKLLQCDDMALELACAWSTTMNILWTTFTIGQKVLESASSDGQSNAKDYVKVNEIQLEAAVDKQGELKVAVTSPGTRSSVDNTKGPCVPKEQDGFQLKDCAAGVSFISDCDDELTRAACVPNEALHRVAHQRRQKDGAPESIIAGITGLINIITLNITGALVSIYVIVFGALFLLFECRLSSMETRIRRNFGFLYSYKGRAAFIFFIGFLDFGMKATLGTVAGVFMCLNALLNLFIMLAHPEFKSGHISASSDPTTGYTTGNQEAASYLQANPQVAMQAGTFAMSAAVSQQANKV</sequence>
<dbReference type="InterPro" id="IPR051553">
    <property type="entry name" value="Ran_GTPase-activating"/>
</dbReference>
<feature type="transmembrane region" description="Helical" evidence="8">
    <location>
        <begin position="770"/>
        <end position="789"/>
    </location>
</feature>
<feature type="transmembrane region" description="Helical" evidence="8">
    <location>
        <begin position="747"/>
        <end position="764"/>
    </location>
</feature>
<feature type="transmembrane region" description="Helical" evidence="8">
    <location>
        <begin position="699"/>
        <end position="726"/>
    </location>
</feature>
<reference evidence="10" key="2">
    <citation type="submission" date="2019-06" db="EMBL/GenBank/DDBJ databases">
        <title>Genomics analysis of Aphanomyces spp. identifies a new class of oomycete effector associated with host adaptation.</title>
        <authorList>
            <person name="Gaulin E."/>
        </authorList>
    </citation>
    <scope>NUCLEOTIDE SEQUENCE</scope>
    <source>
        <strain evidence="10">CBS 578.67</strain>
    </source>
</reference>
<dbReference type="SUPFAM" id="SSF50985">
    <property type="entry name" value="RCC1/BLIP-II"/>
    <property type="match status" value="1"/>
</dbReference>
<dbReference type="Proteomes" id="UP000332933">
    <property type="component" value="Unassembled WGS sequence"/>
</dbReference>
<evidence type="ECO:0000256" key="3">
    <source>
        <dbReference type="ARBA" id="ARBA00022692"/>
    </source>
</evidence>
<accession>A0A485LKN7</accession>
<dbReference type="Pfam" id="PF25390">
    <property type="entry name" value="WD40_RLD"/>
    <property type="match status" value="1"/>
</dbReference>
<dbReference type="EMBL" id="VJMH01007070">
    <property type="protein sequence ID" value="KAF0685591.1"/>
    <property type="molecule type" value="Genomic_DNA"/>
</dbReference>
<keyword evidence="3 8" id="KW-0812">Transmembrane</keyword>
<dbReference type="InterPro" id="IPR000408">
    <property type="entry name" value="Reg_chr_condens"/>
</dbReference>
<dbReference type="PANTHER" id="PTHR45982">
    <property type="entry name" value="REGULATOR OF CHROMOSOME CONDENSATION"/>
    <property type="match status" value="1"/>
</dbReference>
<keyword evidence="6 8" id="KW-0472">Membrane</keyword>
<dbReference type="InterPro" id="IPR009091">
    <property type="entry name" value="RCC1/BLIP-II"/>
</dbReference>
<keyword evidence="12" id="KW-1185">Reference proteome</keyword>
<evidence type="ECO:0000313" key="12">
    <source>
        <dbReference type="Proteomes" id="UP000332933"/>
    </source>
</evidence>
<dbReference type="GO" id="GO:0016020">
    <property type="term" value="C:membrane"/>
    <property type="evidence" value="ECO:0007669"/>
    <property type="project" value="UniProtKB-SubCell"/>
</dbReference>
<dbReference type="PROSITE" id="PS50096">
    <property type="entry name" value="IQ"/>
    <property type="match status" value="3"/>
</dbReference>
<proteinExistence type="predicted"/>
<dbReference type="InterPro" id="IPR013714">
    <property type="entry name" value="Golgi_TVP15"/>
</dbReference>
<protein>
    <submittedName>
        <fullName evidence="11">Aste57867_22559 protein</fullName>
    </submittedName>
</protein>
<evidence type="ECO:0000259" key="9">
    <source>
        <dbReference type="Pfam" id="PF25390"/>
    </source>
</evidence>
<evidence type="ECO:0000256" key="7">
    <source>
        <dbReference type="PROSITE-ProRule" id="PRU00235"/>
    </source>
</evidence>
<gene>
    <name evidence="11" type="primary">Aste57867_22559</name>
    <name evidence="10" type="ORF">As57867_022489</name>
    <name evidence="11" type="ORF">ASTE57867_22559</name>
</gene>
<reference evidence="11 12" key="1">
    <citation type="submission" date="2019-03" db="EMBL/GenBank/DDBJ databases">
        <authorList>
            <person name="Gaulin E."/>
            <person name="Dumas B."/>
        </authorList>
    </citation>
    <scope>NUCLEOTIDE SEQUENCE [LARGE SCALE GENOMIC DNA]</scope>
    <source>
        <strain evidence="11">CBS 568.67</strain>
    </source>
</reference>
<organism evidence="11 12">
    <name type="scientific">Aphanomyces stellatus</name>
    <dbReference type="NCBI Taxonomy" id="120398"/>
    <lineage>
        <taxon>Eukaryota</taxon>
        <taxon>Sar</taxon>
        <taxon>Stramenopiles</taxon>
        <taxon>Oomycota</taxon>
        <taxon>Saprolegniomycetes</taxon>
        <taxon>Saprolegniales</taxon>
        <taxon>Verrucalvaceae</taxon>
        <taxon>Aphanomyces</taxon>
    </lineage>
</organism>
<dbReference type="AlphaFoldDB" id="A0A485LKN7"/>
<evidence type="ECO:0000256" key="2">
    <source>
        <dbReference type="ARBA" id="ARBA00022658"/>
    </source>
</evidence>
<evidence type="ECO:0000256" key="8">
    <source>
        <dbReference type="SAM" id="Phobius"/>
    </source>
</evidence>
<evidence type="ECO:0000313" key="11">
    <source>
        <dbReference type="EMBL" id="VFT99218.1"/>
    </source>
</evidence>
<dbReference type="PRINTS" id="PR00633">
    <property type="entry name" value="RCCNDNSATION"/>
</dbReference>
<feature type="repeat" description="RCC1" evidence="7">
    <location>
        <begin position="299"/>
        <end position="352"/>
    </location>
</feature>
<keyword evidence="2" id="KW-0344">Guanine-nucleotide releasing factor</keyword>
<evidence type="ECO:0000256" key="4">
    <source>
        <dbReference type="ARBA" id="ARBA00022737"/>
    </source>
</evidence>
<dbReference type="PANTHER" id="PTHR45982:SF1">
    <property type="entry name" value="REGULATOR OF CHROMOSOME CONDENSATION"/>
    <property type="match status" value="1"/>
</dbReference>
<dbReference type="PROSITE" id="PS50012">
    <property type="entry name" value="RCC1_3"/>
    <property type="match status" value="3"/>
</dbReference>
<dbReference type="SMART" id="SM00015">
    <property type="entry name" value="IQ"/>
    <property type="match status" value="3"/>
</dbReference>
<keyword evidence="4" id="KW-0677">Repeat</keyword>
<keyword evidence="5 8" id="KW-1133">Transmembrane helix</keyword>